<reference evidence="9 10" key="1">
    <citation type="submission" date="2019-06" db="EMBL/GenBank/DDBJ databases">
        <title>Desulfobotulus mexicanus sp. nov., a novel sulfate-reducing bacterium isolated from the sediment of an alkaline crater lake in Mexico.</title>
        <authorList>
            <person name="Hirschler-Rea A."/>
        </authorList>
    </citation>
    <scope>NUCLEOTIDE SEQUENCE [LARGE SCALE GENOMIC DNA]</scope>
    <source>
        <strain evidence="9 10">PAR22N</strain>
    </source>
</reference>
<evidence type="ECO:0000256" key="1">
    <source>
        <dbReference type="ARBA" id="ARBA00004533"/>
    </source>
</evidence>
<dbReference type="InterPro" id="IPR003399">
    <property type="entry name" value="Mce/MlaD"/>
</dbReference>
<proteinExistence type="predicted"/>
<feature type="transmembrane region" description="Helical" evidence="7">
    <location>
        <begin position="18"/>
        <end position="36"/>
    </location>
</feature>
<dbReference type="GO" id="GO:0005886">
    <property type="term" value="C:plasma membrane"/>
    <property type="evidence" value="ECO:0007669"/>
    <property type="project" value="UniProtKB-SubCell"/>
</dbReference>
<dbReference type="PANTHER" id="PTHR30462">
    <property type="entry name" value="INTERMEMBRANE TRANSPORT PROTEIN PQIB-RELATED"/>
    <property type="match status" value="1"/>
</dbReference>
<sequence length="522" mass="57879">MNSPENELPEITMAKNRFWIWLIPLAAMLMGGWLLFQHYAQRGVLITISFETASGLVTGKTQLRFKDLSIGTVESLELSQDLSHIMVHVRVTREVLPYLTEDSRFWVVRPRIDRQGISGLNTLLSGAYIAIEPGSGKPATVFTGLENPPITPSETPGLRILLETDSGGIEVGTPVYFRKIHAGTVEARTILGNHDKILLDVFIKSPYDTHVTASSRFWRDSGIDFSFGADGIRFQSESLESMLVGGIAFDNPDPEASPAKNGDEFHLFPSFREIRSRSMQMGKKFILYFDSSIRGLNPGAPVDYKGVQIGEVLSVRLYYDKDSDNIKIPVKISILPEILMGNNHSEAETQLVEMLEKGLKARLEMGNMLTGQLFISMEMDSENPSGKLSYNKEGFPVIPTLPHPFTQLAGKAIAILDRIQKLPMEGIAENTIETMKEAQAMLKGLQEIPEDIKPLLTYSQEVLTAIHTTLEGLNEGLDGMKPGSPLYRDLSQAARELAESARAIRILAESIEARPDTLIYGK</sequence>
<evidence type="ECO:0000256" key="6">
    <source>
        <dbReference type="ARBA" id="ARBA00023136"/>
    </source>
</evidence>
<evidence type="ECO:0000256" key="3">
    <source>
        <dbReference type="ARBA" id="ARBA00022519"/>
    </source>
</evidence>
<comment type="caution">
    <text evidence="9">The sequence shown here is derived from an EMBL/GenBank/DDBJ whole genome shotgun (WGS) entry which is preliminary data.</text>
</comment>
<dbReference type="OrthoDB" id="9806984at2"/>
<protein>
    <submittedName>
        <fullName evidence="9">MCE family protein</fullName>
    </submittedName>
</protein>
<accession>A0A5S5MD12</accession>
<keyword evidence="6 7" id="KW-0472">Membrane</keyword>
<organism evidence="9 10">
    <name type="scientific">Desulfobotulus mexicanus</name>
    <dbReference type="NCBI Taxonomy" id="2586642"/>
    <lineage>
        <taxon>Bacteria</taxon>
        <taxon>Pseudomonadati</taxon>
        <taxon>Thermodesulfobacteriota</taxon>
        <taxon>Desulfobacteria</taxon>
        <taxon>Desulfobacterales</taxon>
        <taxon>Desulfobacteraceae</taxon>
        <taxon>Desulfobotulus</taxon>
    </lineage>
</organism>
<dbReference type="RefSeq" id="WP_139450582.1">
    <property type="nucleotide sequence ID" value="NZ_VDMB01000026.1"/>
</dbReference>
<keyword evidence="5 7" id="KW-1133">Transmembrane helix</keyword>
<dbReference type="Proteomes" id="UP000321899">
    <property type="component" value="Unassembled WGS sequence"/>
</dbReference>
<evidence type="ECO:0000256" key="7">
    <source>
        <dbReference type="SAM" id="Phobius"/>
    </source>
</evidence>
<feature type="domain" description="Mce/MlaD" evidence="8">
    <location>
        <begin position="284"/>
        <end position="378"/>
    </location>
</feature>
<dbReference type="AlphaFoldDB" id="A0A5S5MD12"/>
<gene>
    <name evidence="9" type="ORF">FIM25_14520</name>
</gene>
<evidence type="ECO:0000256" key="4">
    <source>
        <dbReference type="ARBA" id="ARBA00022692"/>
    </source>
</evidence>
<comment type="subcellular location">
    <subcellularLocation>
        <location evidence="1">Cell inner membrane</location>
    </subcellularLocation>
</comment>
<keyword evidence="10" id="KW-1185">Reference proteome</keyword>
<dbReference type="InterPro" id="IPR051800">
    <property type="entry name" value="PqiA-PqiB_transport"/>
</dbReference>
<dbReference type="EMBL" id="VDMB01000026">
    <property type="protein sequence ID" value="TYT73539.1"/>
    <property type="molecule type" value="Genomic_DNA"/>
</dbReference>
<keyword evidence="3" id="KW-0997">Cell inner membrane</keyword>
<name>A0A5S5MD12_9BACT</name>
<feature type="domain" description="Mce/MlaD" evidence="8">
    <location>
        <begin position="43"/>
        <end position="134"/>
    </location>
</feature>
<evidence type="ECO:0000259" key="8">
    <source>
        <dbReference type="Pfam" id="PF02470"/>
    </source>
</evidence>
<evidence type="ECO:0000313" key="10">
    <source>
        <dbReference type="Proteomes" id="UP000321899"/>
    </source>
</evidence>
<evidence type="ECO:0000313" key="9">
    <source>
        <dbReference type="EMBL" id="TYT73539.1"/>
    </source>
</evidence>
<keyword evidence="4 7" id="KW-0812">Transmembrane</keyword>
<keyword evidence="2" id="KW-1003">Cell membrane</keyword>
<evidence type="ECO:0000256" key="2">
    <source>
        <dbReference type="ARBA" id="ARBA00022475"/>
    </source>
</evidence>
<evidence type="ECO:0000256" key="5">
    <source>
        <dbReference type="ARBA" id="ARBA00022989"/>
    </source>
</evidence>
<dbReference type="Pfam" id="PF02470">
    <property type="entry name" value="MlaD"/>
    <property type="match status" value="2"/>
</dbReference>
<dbReference type="PANTHER" id="PTHR30462:SF2">
    <property type="entry name" value="INTERMEMBRANE TRANSPORT PROTEIN PQIB"/>
    <property type="match status" value="1"/>
</dbReference>